<dbReference type="RefSeq" id="XP_009043444.1">
    <property type="nucleotide sequence ID" value="XM_009045196.1"/>
</dbReference>
<keyword evidence="2" id="KW-1185">Reference proteome</keyword>
<evidence type="ECO:0000313" key="1">
    <source>
        <dbReference type="EMBL" id="EGB01857.1"/>
    </source>
</evidence>
<dbReference type="EMBL" id="GL834089">
    <property type="protein sequence ID" value="EGB01857.1"/>
    <property type="molecule type" value="Genomic_DNA"/>
</dbReference>
<dbReference type="KEGG" id="aaf:AURANDRAFT_69427"/>
<accession>F0YSQ2</accession>
<gene>
    <name evidence="1" type="ORF">AURANDRAFT_69427</name>
</gene>
<name>F0YSQ2_AURAN</name>
<organism evidence="2">
    <name type="scientific">Aureococcus anophagefferens</name>
    <name type="common">Harmful bloom alga</name>
    <dbReference type="NCBI Taxonomy" id="44056"/>
    <lineage>
        <taxon>Eukaryota</taxon>
        <taxon>Sar</taxon>
        <taxon>Stramenopiles</taxon>
        <taxon>Ochrophyta</taxon>
        <taxon>Pelagophyceae</taxon>
        <taxon>Pelagomonadales</taxon>
        <taxon>Pelagomonadaceae</taxon>
        <taxon>Aureococcus</taxon>
    </lineage>
</organism>
<reference evidence="1 2" key="1">
    <citation type="journal article" date="2011" name="Proc. Natl. Acad. Sci. U.S.A.">
        <title>Niche of harmful alga Aureococcus anophagefferens revealed through ecogenomics.</title>
        <authorList>
            <person name="Gobler C.J."/>
            <person name="Berry D.L."/>
            <person name="Dyhrman S.T."/>
            <person name="Wilhelm S.W."/>
            <person name="Salamov A."/>
            <person name="Lobanov A.V."/>
            <person name="Zhang Y."/>
            <person name="Collier J.L."/>
            <person name="Wurch L.L."/>
            <person name="Kustka A.B."/>
            <person name="Dill B.D."/>
            <person name="Shah M."/>
            <person name="VerBerkmoes N.C."/>
            <person name="Kuo A."/>
            <person name="Terry A."/>
            <person name="Pangilinan J."/>
            <person name="Lindquist E.A."/>
            <person name="Lucas S."/>
            <person name="Paulsen I.T."/>
            <person name="Hattenrath-Lehmann T.K."/>
            <person name="Talmage S.C."/>
            <person name="Walker E.A."/>
            <person name="Koch F."/>
            <person name="Burson A.M."/>
            <person name="Marcoval M.A."/>
            <person name="Tang Y.Z."/>
            <person name="Lecleir G.R."/>
            <person name="Coyne K.J."/>
            <person name="Berg G.M."/>
            <person name="Bertrand E.M."/>
            <person name="Saito M.A."/>
            <person name="Gladyshev V.N."/>
            <person name="Grigoriev I.V."/>
        </authorList>
    </citation>
    <scope>NUCLEOTIDE SEQUENCE [LARGE SCALE GENOMIC DNA]</scope>
    <source>
        <strain evidence="2">CCMP 1984</strain>
    </source>
</reference>
<sequence length="145" mass="16043">MDRLRSQHPELRAHFYAPELERGIFHECCSHKIKNLLQGLQSQREDAGHASITSGGPESWPLRLSVLEKAADVAPVHVGMKGFCCDAFDRHADGPYNGLASSETVKERLLAEGSYSDALVLDIIAEAQQAWTMAGLDQTERTIRL</sequence>
<proteinExistence type="predicted"/>
<protein>
    <submittedName>
        <fullName evidence="1">Uncharacterized protein</fullName>
    </submittedName>
</protein>
<dbReference type="Proteomes" id="UP000002729">
    <property type="component" value="Unassembled WGS sequence"/>
</dbReference>
<evidence type="ECO:0000313" key="2">
    <source>
        <dbReference type="Proteomes" id="UP000002729"/>
    </source>
</evidence>
<dbReference type="GeneID" id="20227501"/>
<dbReference type="AlphaFoldDB" id="F0YSQ2"/>
<dbReference type="InParanoid" id="F0YSQ2"/>